<dbReference type="EMBL" id="JADBEM010000001">
    <property type="protein sequence ID" value="MBE1605334.1"/>
    <property type="molecule type" value="Genomic_DNA"/>
</dbReference>
<dbReference type="InterPro" id="IPR007235">
    <property type="entry name" value="Glyco_trans_28_C"/>
</dbReference>
<feature type="domain" description="Glycosyl transferase family 28 C-terminal" evidence="1">
    <location>
        <begin position="266"/>
        <end position="327"/>
    </location>
</feature>
<comment type="caution">
    <text evidence="2">The sequence shown here is derived from an EMBL/GenBank/DDBJ whole genome shotgun (WGS) entry which is preliminary data.</text>
</comment>
<name>A0A927MRH9_9ACTN</name>
<dbReference type="PANTHER" id="PTHR21015:SF22">
    <property type="entry name" value="GLYCOSYLTRANSFERASE"/>
    <property type="match status" value="1"/>
</dbReference>
<dbReference type="PANTHER" id="PTHR21015">
    <property type="entry name" value="UDP-N-ACETYLGLUCOSAMINE--N-ACETYLMURAMYL-(PENTAPEPTIDE) PYROPHOSPHORYL-UNDECAPRENOL N-ACETYLGLUCOSAMINE TRANSFERASE 1"/>
    <property type="match status" value="1"/>
</dbReference>
<dbReference type="AlphaFoldDB" id="A0A927MRH9"/>
<dbReference type="SUPFAM" id="SSF53756">
    <property type="entry name" value="UDP-Glycosyltransferase/glycogen phosphorylase"/>
    <property type="match status" value="1"/>
</dbReference>
<organism evidence="2 3">
    <name type="scientific">Actinopolymorpha pittospori</name>
    <dbReference type="NCBI Taxonomy" id="648752"/>
    <lineage>
        <taxon>Bacteria</taxon>
        <taxon>Bacillati</taxon>
        <taxon>Actinomycetota</taxon>
        <taxon>Actinomycetes</taxon>
        <taxon>Propionibacteriales</taxon>
        <taxon>Actinopolymorphaceae</taxon>
        <taxon>Actinopolymorpha</taxon>
    </lineage>
</organism>
<protein>
    <recommendedName>
        <fullName evidence="1">Glycosyl transferase family 28 C-terminal domain-containing protein</fullName>
    </recommendedName>
</protein>
<reference evidence="2" key="1">
    <citation type="submission" date="2020-10" db="EMBL/GenBank/DDBJ databases">
        <title>Sequencing the genomes of 1000 actinobacteria strains.</title>
        <authorList>
            <person name="Klenk H.-P."/>
        </authorList>
    </citation>
    <scope>NUCLEOTIDE SEQUENCE</scope>
    <source>
        <strain evidence="2">DSM 45354</strain>
    </source>
</reference>
<proteinExistence type="predicted"/>
<dbReference type="Pfam" id="PF04101">
    <property type="entry name" value="Glyco_tran_28_C"/>
    <property type="match status" value="1"/>
</dbReference>
<sequence length="493" mass="52668">MEERVSGIRRVVLATSNGTGMGHLARQAAVALALRGPEARTDAVEQVEPIVFSLSQAVHVVGRHGLRAEYCPSHHRNWMPHLSWHGYLAHRVSALLGETRAGVFVFDGVAPYLGLLRARAVHPDVAFVWVRRGMWRPGANRRALAAAPFFDLVIEPGDLAQSADRGATSRLTDAVRVPPITVRQEGSALPRAEAAAALGLDPDRPTALVTLGAGSINDAVTPALAAIRTFLTRPEWQVAVTRAPLARTGLPPAEAARVHELVDVYPLAQYLSAFDAAVSAAGYNAVHELLPAGLPTLLVPNAATATDDQLARSLALAKAGLSLHAREDAPDDVAGACERLLDPAVRRDLTAACEALPVPSGAAATAELLMGLADFPGHRPSPAERFRTVDLETRAAVMRAIGPSATSAVRRALGRLPSPGPTRPLAVRPILTDQLDPEVLRGDHPVEHLLPRSSPAYRTRRLAIAHEAYHWPENWGRDVTAGSPRAPQEETPR</sequence>
<gene>
    <name evidence="2" type="ORF">HEB94_002182</name>
</gene>
<dbReference type="Gene3D" id="3.40.50.2000">
    <property type="entry name" value="Glycogen Phosphorylase B"/>
    <property type="match status" value="1"/>
</dbReference>
<accession>A0A927MRH9</accession>
<keyword evidence="3" id="KW-1185">Reference proteome</keyword>
<dbReference type="GO" id="GO:0016758">
    <property type="term" value="F:hexosyltransferase activity"/>
    <property type="evidence" value="ECO:0007669"/>
    <property type="project" value="InterPro"/>
</dbReference>
<dbReference type="Proteomes" id="UP000638648">
    <property type="component" value="Unassembled WGS sequence"/>
</dbReference>
<dbReference type="RefSeq" id="WP_192749690.1">
    <property type="nucleotide sequence ID" value="NZ_BAABJL010000199.1"/>
</dbReference>
<evidence type="ECO:0000259" key="1">
    <source>
        <dbReference type="Pfam" id="PF04101"/>
    </source>
</evidence>
<evidence type="ECO:0000313" key="3">
    <source>
        <dbReference type="Proteomes" id="UP000638648"/>
    </source>
</evidence>
<evidence type="ECO:0000313" key="2">
    <source>
        <dbReference type="EMBL" id="MBE1605334.1"/>
    </source>
</evidence>